<accession>A0A9W9ZS44</accession>
<evidence type="ECO:0000313" key="2">
    <source>
        <dbReference type="Proteomes" id="UP001163046"/>
    </source>
</evidence>
<evidence type="ECO:0000313" key="1">
    <source>
        <dbReference type="EMBL" id="KAJ7386872.1"/>
    </source>
</evidence>
<name>A0A9W9ZS44_9CNID</name>
<reference evidence="1" key="1">
    <citation type="submission" date="2023-01" db="EMBL/GenBank/DDBJ databases">
        <title>Genome assembly of the deep-sea coral Lophelia pertusa.</title>
        <authorList>
            <person name="Herrera S."/>
            <person name="Cordes E."/>
        </authorList>
    </citation>
    <scope>NUCLEOTIDE SEQUENCE</scope>
    <source>
        <strain evidence="1">USNM1676648</strain>
        <tissue evidence="1">Polyp</tissue>
    </source>
</reference>
<organism evidence="1 2">
    <name type="scientific">Desmophyllum pertusum</name>
    <dbReference type="NCBI Taxonomy" id="174260"/>
    <lineage>
        <taxon>Eukaryota</taxon>
        <taxon>Metazoa</taxon>
        <taxon>Cnidaria</taxon>
        <taxon>Anthozoa</taxon>
        <taxon>Hexacorallia</taxon>
        <taxon>Scleractinia</taxon>
        <taxon>Caryophylliina</taxon>
        <taxon>Caryophylliidae</taxon>
        <taxon>Desmophyllum</taxon>
    </lineage>
</organism>
<dbReference type="Proteomes" id="UP001163046">
    <property type="component" value="Unassembled WGS sequence"/>
</dbReference>
<dbReference type="AlphaFoldDB" id="A0A9W9ZS44"/>
<gene>
    <name evidence="1" type="ORF">OS493_006906</name>
</gene>
<dbReference type="EMBL" id="MU825875">
    <property type="protein sequence ID" value="KAJ7386872.1"/>
    <property type="molecule type" value="Genomic_DNA"/>
</dbReference>
<comment type="caution">
    <text evidence="1">The sequence shown here is derived from an EMBL/GenBank/DDBJ whole genome shotgun (WGS) entry which is preliminary data.</text>
</comment>
<keyword evidence="2" id="KW-1185">Reference proteome</keyword>
<protein>
    <submittedName>
        <fullName evidence="1">Uncharacterized protein</fullName>
    </submittedName>
</protein>
<sequence>MLTKLTLLPLDPLAERPATGVDIPDTLEKLVQWEQREVEDHLAVVKGVGMVGIYSWPGVPRDLNVTQAD</sequence>
<proteinExistence type="predicted"/>